<sequence length="199" mass="22416">LFLVLYVLYLFGVFTSGKLVKGHPDLNDYEFFVAKHVKGVAYKDSWKDFAAIDKMLKDAKIPHEDSIGIYYNDPKDTPVADLEFDGGYFIPTEDVAKAKALGLTVFKYHNDEYTHVKMPLPSFLAFASVIPKAYGMLAEHFKASGKCDACATPKSPKTHKSPKPKKKGQPIPHTMPLGVEIYKKNSIYFMVDAEWDEMP</sequence>
<evidence type="ECO:0000256" key="2">
    <source>
        <dbReference type="SAM" id="SignalP"/>
    </source>
</evidence>
<comment type="caution">
    <text evidence="3">The sequence shown here is derived from an EMBL/GenBank/DDBJ whole genome shotgun (WGS) entry which is preliminary data.</text>
</comment>
<feature type="signal peptide" evidence="2">
    <location>
        <begin position="1"/>
        <end position="17"/>
    </location>
</feature>
<dbReference type="EMBL" id="BQXS01011928">
    <property type="protein sequence ID" value="GKT18271.1"/>
    <property type="molecule type" value="Genomic_DNA"/>
</dbReference>
<proteinExistence type="predicted"/>
<feature type="region of interest" description="Disordered" evidence="1">
    <location>
        <begin position="152"/>
        <end position="174"/>
    </location>
</feature>
<keyword evidence="4" id="KW-1185">Reference proteome</keyword>
<dbReference type="SUPFAM" id="SSF55136">
    <property type="entry name" value="Probable bacterial effector-binding domain"/>
    <property type="match status" value="1"/>
</dbReference>
<evidence type="ECO:0000256" key="1">
    <source>
        <dbReference type="SAM" id="MobiDB-lite"/>
    </source>
</evidence>
<dbReference type="Proteomes" id="UP001057375">
    <property type="component" value="Unassembled WGS sequence"/>
</dbReference>
<organism evidence="3 4">
    <name type="scientific">Aduncisulcus paluster</name>
    <dbReference type="NCBI Taxonomy" id="2918883"/>
    <lineage>
        <taxon>Eukaryota</taxon>
        <taxon>Metamonada</taxon>
        <taxon>Carpediemonas-like organisms</taxon>
        <taxon>Aduncisulcus</taxon>
    </lineage>
</organism>
<feature type="compositionally biased region" description="Basic residues" evidence="1">
    <location>
        <begin position="156"/>
        <end position="168"/>
    </location>
</feature>
<accession>A0ABQ5JVY2</accession>
<reference evidence="3" key="1">
    <citation type="submission" date="2022-03" db="EMBL/GenBank/DDBJ databases">
        <title>Draft genome sequence of Aduncisulcus paluster, a free-living microaerophilic Fornicata.</title>
        <authorList>
            <person name="Yuyama I."/>
            <person name="Kume K."/>
            <person name="Tamura T."/>
            <person name="Inagaki Y."/>
            <person name="Hashimoto T."/>
        </authorList>
    </citation>
    <scope>NUCLEOTIDE SEQUENCE</scope>
    <source>
        <strain evidence="3">NY0171</strain>
    </source>
</reference>
<feature type="non-terminal residue" evidence="3">
    <location>
        <position position="1"/>
    </location>
</feature>
<gene>
    <name evidence="3" type="ORF">ADUPG1_011279</name>
</gene>
<dbReference type="InterPro" id="IPR011256">
    <property type="entry name" value="Reg_factor_effector_dom_sf"/>
</dbReference>
<name>A0ABQ5JVY2_9EUKA</name>
<keyword evidence="2" id="KW-0732">Signal</keyword>
<evidence type="ECO:0000313" key="4">
    <source>
        <dbReference type="Proteomes" id="UP001057375"/>
    </source>
</evidence>
<feature type="chain" id="PRO_5046891402" evidence="2">
    <location>
        <begin position="18"/>
        <end position="199"/>
    </location>
</feature>
<protein>
    <submittedName>
        <fullName evidence="3">Uncharacterized protein</fullName>
    </submittedName>
</protein>
<evidence type="ECO:0000313" key="3">
    <source>
        <dbReference type="EMBL" id="GKT18271.1"/>
    </source>
</evidence>